<dbReference type="GO" id="GO:0009253">
    <property type="term" value="P:peptidoglycan catabolic process"/>
    <property type="evidence" value="ECO:0007669"/>
    <property type="project" value="InterPro"/>
</dbReference>
<dbReference type="CDD" id="cd02696">
    <property type="entry name" value="MurNAc-LAA"/>
    <property type="match status" value="1"/>
</dbReference>
<organism evidence="5 6">
    <name type="scientific">Vagococcus teuberi</name>
    <dbReference type="NCBI Taxonomy" id="519472"/>
    <lineage>
        <taxon>Bacteria</taxon>
        <taxon>Bacillati</taxon>
        <taxon>Bacillota</taxon>
        <taxon>Bacilli</taxon>
        <taxon>Lactobacillales</taxon>
        <taxon>Enterococcaceae</taxon>
        <taxon>Vagococcus</taxon>
    </lineage>
</organism>
<dbReference type="AlphaFoldDB" id="A0A1J0A3T4"/>
<gene>
    <name evidence="5" type="ORF">BHY08_01245</name>
</gene>
<keyword evidence="2" id="KW-0961">Cell wall biogenesis/degradation</keyword>
<feature type="transmembrane region" description="Helical" evidence="3">
    <location>
        <begin position="12"/>
        <end position="31"/>
    </location>
</feature>
<dbReference type="PIRSF" id="PIRSF037846">
    <property type="entry name" value="Autolysin_YrvJ_prd"/>
    <property type="match status" value="1"/>
</dbReference>
<dbReference type="SMART" id="SM00646">
    <property type="entry name" value="Ami_3"/>
    <property type="match status" value="1"/>
</dbReference>
<dbReference type="PANTHER" id="PTHR30404">
    <property type="entry name" value="N-ACETYLMURAMOYL-L-ALANINE AMIDASE"/>
    <property type="match status" value="1"/>
</dbReference>
<proteinExistence type="predicted"/>
<dbReference type="Proteomes" id="UP000191200">
    <property type="component" value="Chromosome"/>
</dbReference>
<dbReference type="RefSeq" id="WP_071456139.1">
    <property type="nucleotide sequence ID" value="NZ_CP017267.1"/>
</dbReference>
<evidence type="ECO:0000256" key="3">
    <source>
        <dbReference type="SAM" id="Phobius"/>
    </source>
</evidence>
<keyword evidence="3" id="KW-0472">Membrane</keyword>
<dbReference type="STRING" id="519472.BHY08_01245"/>
<keyword evidence="3" id="KW-1133">Transmembrane helix</keyword>
<dbReference type="SMART" id="SM00287">
    <property type="entry name" value="SH3b"/>
    <property type="match status" value="3"/>
</dbReference>
<reference evidence="5 6" key="1">
    <citation type="submission" date="2016-09" db="EMBL/GenBank/DDBJ databases">
        <title>Vagococcus teuberi sp. nov., isolated from the Malian artisanal sour milk fene.</title>
        <authorList>
            <person name="Wullschleger S."/>
            <person name="Seifert C."/>
            <person name="Baumgartner S."/>
            <person name="Lacroix C."/>
            <person name="Bonfoh B."/>
            <person name="Stevens M.J."/>
            <person name="Meile L."/>
        </authorList>
    </citation>
    <scope>NUCLEOTIDE SEQUENCE [LARGE SCALE GENOMIC DNA]</scope>
    <source>
        <strain evidence="5 6">DSM 21459</strain>
    </source>
</reference>
<evidence type="ECO:0000256" key="1">
    <source>
        <dbReference type="ARBA" id="ARBA00022801"/>
    </source>
</evidence>
<dbReference type="PROSITE" id="PS51781">
    <property type="entry name" value="SH3B"/>
    <property type="match status" value="2"/>
</dbReference>
<evidence type="ECO:0000313" key="6">
    <source>
        <dbReference type="Proteomes" id="UP000191200"/>
    </source>
</evidence>
<evidence type="ECO:0000259" key="4">
    <source>
        <dbReference type="PROSITE" id="PS51781"/>
    </source>
</evidence>
<dbReference type="Gene3D" id="2.30.30.40">
    <property type="entry name" value="SH3 Domains"/>
    <property type="match status" value="3"/>
</dbReference>
<dbReference type="OrthoDB" id="9806267at2"/>
<dbReference type="GO" id="GO:0008745">
    <property type="term" value="F:N-acetylmuramoyl-L-alanine amidase activity"/>
    <property type="evidence" value="ECO:0007669"/>
    <property type="project" value="InterPro"/>
</dbReference>
<dbReference type="GO" id="GO:0071555">
    <property type="term" value="P:cell wall organization"/>
    <property type="evidence" value="ECO:0007669"/>
    <property type="project" value="UniProtKB-KW"/>
</dbReference>
<dbReference type="InterPro" id="IPR003646">
    <property type="entry name" value="SH3-like_bac-type"/>
</dbReference>
<keyword evidence="1" id="KW-0378">Hydrolase</keyword>
<dbReference type="Pfam" id="PF08239">
    <property type="entry name" value="SH3_3"/>
    <property type="match status" value="3"/>
</dbReference>
<dbReference type="InterPro" id="IPR002508">
    <property type="entry name" value="MurNAc-LAA_cat"/>
</dbReference>
<name>A0A1J0A3T4_9ENTE</name>
<keyword evidence="3" id="KW-0812">Transmembrane</keyword>
<dbReference type="KEGG" id="vte:BHY08_01245"/>
<dbReference type="InterPro" id="IPR017293">
    <property type="entry name" value="N-acetylmuramoyl-L-ala_amidase"/>
</dbReference>
<evidence type="ECO:0000313" key="5">
    <source>
        <dbReference type="EMBL" id="APB30570.1"/>
    </source>
</evidence>
<feature type="domain" description="SH3b" evidence="4">
    <location>
        <begin position="173"/>
        <end position="239"/>
    </location>
</feature>
<dbReference type="Pfam" id="PF01520">
    <property type="entry name" value="Amidase_3"/>
    <property type="match status" value="1"/>
</dbReference>
<protein>
    <recommendedName>
        <fullName evidence="4">SH3b domain-containing protein</fullName>
    </recommendedName>
</protein>
<feature type="domain" description="SH3b" evidence="4">
    <location>
        <begin position="35"/>
        <end position="97"/>
    </location>
</feature>
<keyword evidence="6" id="KW-1185">Reference proteome</keyword>
<accession>A0A1J0A3T4</accession>
<dbReference type="SUPFAM" id="SSF53187">
    <property type="entry name" value="Zn-dependent exopeptidases"/>
    <property type="match status" value="1"/>
</dbReference>
<dbReference type="Gene3D" id="3.40.630.40">
    <property type="entry name" value="Zn-dependent exopeptidases"/>
    <property type="match status" value="1"/>
</dbReference>
<dbReference type="GO" id="GO:0030288">
    <property type="term" value="C:outer membrane-bounded periplasmic space"/>
    <property type="evidence" value="ECO:0007669"/>
    <property type="project" value="TreeGrafter"/>
</dbReference>
<evidence type="ECO:0000256" key="2">
    <source>
        <dbReference type="ARBA" id="ARBA00023316"/>
    </source>
</evidence>
<dbReference type="EMBL" id="CP017267">
    <property type="protein sequence ID" value="APB30570.1"/>
    <property type="molecule type" value="Genomic_DNA"/>
</dbReference>
<dbReference type="PANTHER" id="PTHR30404:SF7">
    <property type="entry name" value="CELL WALL AMIDASE LYTH-RELATED"/>
    <property type="match status" value="1"/>
</dbReference>
<sequence length="438" mass="48863">MKNTNSINRTIKMFIINILVVALVFIGFNYMRGNSQIATVGTIALNVREKPDAYSSVITQVHKEDKVTITDEKNDWYKIQTADKTVGWVPNWLLFDGTSGPYTNLTASVAKRNTELKKDNSESSKVIKTLKKNEHVNATLELNGWVRVYSDGKYGWVPSDSLIIQKNRDNKYKENQVLHVATTSAYLMSNNSTSSNKGDFLKYGATLTYLSETEDGWMKVKTKDGKTGFLNSWQVTSRKISSKEEKPGIPMPEFTVMLDPGHGGDDPGAQTIDGKTLEKEVTLKTALAVRKELQSHGFNVLMTRDKDKFVSLTDIGKISSSSQANAFISFHYDSSAQANTASGTTTFYRKDSGKPLAQAINDSIANILPLENRGFGNQDYQVLRENSKPAVLLELGYINNDYDAAYIKNKNYHQKVADSVYDGLMVYIEEKSNKGAEN</sequence>
<dbReference type="InterPro" id="IPR050695">
    <property type="entry name" value="N-acetylmuramoyl_amidase_3"/>
</dbReference>